<dbReference type="PROSITE" id="PS51634">
    <property type="entry name" value="CRC"/>
    <property type="match status" value="1"/>
</dbReference>
<feature type="region of interest" description="Disordered" evidence="4">
    <location>
        <begin position="278"/>
        <end position="388"/>
    </location>
</feature>
<feature type="compositionally biased region" description="Low complexity" evidence="4">
    <location>
        <begin position="716"/>
        <end position="729"/>
    </location>
</feature>
<feature type="compositionally biased region" description="Polar residues" evidence="4">
    <location>
        <begin position="39"/>
        <end position="52"/>
    </location>
</feature>
<dbReference type="PANTHER" id="PTHR12446:SF34">
    <property type="entry name" value="PROTEIN LIN-54 HOMOLOG"/>
    <property type="match status" value="1"/>
</dbReference>
<feature type="region of interest" description="Disordered" evidence="4">
    <location>
        <begin position="507"/>
        <end position="613"/>
    </location>
</feature>
<feature type="region of interest" description="Disordered" evidence="4">
    <location>
        <begin position="631"/>
        <end position="742"/>
    </location>
</feature>
<dbReference type="OrthoDB" id="49241at2759"/>
<feature type="compositionally biased region" description="Low complexity" evidence="4">
    <location>
        <begin position="511"/>
        <end position="528"/>
    </location>
</feature>
<dbReference type="PANTHER" id="PTHR12446">
    <property type="entry name" value="TESMIN/TSO1-RELATED"/>
    <property type="match status" value="1"/>
</dbReference>
<dbReference type="InterPro" id="IPR028307">
    <property type="entry name" value="Lin-54_fam"/>
</dbReference>
<dbReference type="Pfam" id="PF03638">
    <property type="entry name" value="TCR"/>
    <property type="match status" value="2"/>
</dbReference>
<evidence type="ECO:0000256" key="2">
    <source>
        <dbReference type="ARBA" id="ARBA00007267"/>
    </source>
</evidence>
<proteinExistence type="inferred from homology"/>
<sequence length="849" mass="92073">MQNNQPWQQQSPGSSQSEGHNANESSRATPQDDKKATPGTASDTPQGPSQYTGIPESQGAPTNPPPPPPPPPHYPDHAQQGMPPSTPHALHEMHHGGFRTSPVSVMTPQQHPSHPMHSKHGYRMHPYGPVIMSHQGYHGYPPVLQHAYHPQSGTASNGGSPPRPLSYSEVRRSPVHPLDVLPSAVETMRSAGGCTCKKSRCLKLYCQCFASSTTCGPTCKCHVCHNTALHGDAIDAARRTILERNPSAFDDKFRVTASHPAAMAAGNAAMTWLNRHHAYHHQPPPPQPMPIQSRHYPVPHHHQPPASHHMYPHPQTPQPTASSPPRHLEQQQQPPPPPPPPSSASTHQQPQESSPANWPYASNPPRVSPSQVMASIRPSPPAAMAPPTRMNKYGCKCRRSFCLKKYCECFQHNAHCGLNCRCTNCKNFPEAGPPGDGHDQVPLVPIQPHQEGPPREVTVYMDPAEHHRRVSLDLGADSKPSLSALEQEKGQDRMAIMAAVAMTELLGGSRSPVDTSKSTSTDTDVSTPELSNEREPKDTASDTSKNARRVSGESSSLEEQHQDMPPAKKPKLSGEPFPEEYSTPVTTPSTAAATTPSTADQSPPPQLSRMPHMHFTKPFPPPARFPYGYPQVASPHNNGYHHGPPHHMHHPAISPHPTASTPPRAHHHALPPHPHHHLHMSHPHHGSRSPPMHPHIGYPASQQAPPPPPPPPPPSQQMTPSQQPPAQTMRSSPTYEDVIRSSGLPKSLSFRKICSKCGKTRGDHGELGFGNKCVYQECGKCGAGAHVHSKKGIPMGILCCLSVDDGATPGAAASYEQMIRNLAARAELQKELQKRKQEAAHRAVAAGAP</sequence>
<feature type="region of interest" description="Disordered" evidence="4">
    <location>
        <begin position="1"/>
        <end position="118"/>
    </location>
</feature>
<dbReference type="InterPro" id="IPR005172">
    <property type="entry name" value="CRC"/>
</dbReference>
<organism evidence="6 7">
    <name type="scientific">Seminavis robusta</name>
    <dbReference type="NCBI Taxonomy" id="568900"/>
    <lineage>
        <taxon>Eukaryota</taxon>
        <taxon>Sar</taxon>
        <taxon>Stramenopiles</taxon>
        <taxon>Ochrophyta</taxon>
        <taxon>Bacillariophyta</taxon>
        <taxon>Bacillariophyceae</taxon>
        <taxon>Bacillariophycidae</taxon>
        <taxon>Naviculales</taxon>
        <taxon>Naviculaceae</taxon>
        <taxon>Seminavis</taxon>
    </lineage>
</organism>
<dbReference type="EMBL" id="CAICTM010001689">
    <property type="protein sequence ID" value="CAB9525540.1"/>
    <property type="molecule type" value="Genomic_DNA"/>
</dbReference>
<feature type="domain" description="CRC" evidence="5">
    <location>
        <begin position="190"/>
        <end position="430"/>
    </location>
</feature>
<keyword evidence="7" id="KW-1185">Reference proteome</keyword>
<feature type="compositionally biased region" description="Pro residues" evidence="4">
    <location>
        <begin position="333"/>
        <end position="342"/>
    </location>
</feature>
<comment type="similarity">
    <text evidence="2">Belongs to the lin-54 family.</text>
</comment>
<feature type="compositionally biased region" description="Low complexity" evidence="4">
    <location>
        <begin position="1"/>
        <end position="17"/>
    </location>
</feature>
<keyword evidence="3" id="KW-0539">Nucleus</keyword>
<comment type="subcellular location">
    <subcellularLocation>
        <location evidence="1">Nucleus</location>
    </subcellularLocation>
</comment>
<evidence type="ECO:0000259" key="5">
    <source>
        <dbReference type="PROSITE" id="PS51634"/>
    </source>
</evidence>
<reference evidence="6" key="1">
    <citation type="submission" date="2020-06" db="EMBL/GenBank/DDBJ databases">
        <authorList>
            <consortium name="Plant Systems Biology data submission"/>
        </authorList>
    </citation>
    <scope>NUCLEOTIDE SEQUENCE</scope>
    <source>
        <strain evidence="6">D6</strain>
    </source>
</reference>
<feature type="compositionally biased region" description="Low complexity" evidence="4">
    <location>
        <begin position="582"/>
        <end position="601"/>
    </location>
</feature>
<evidence type="ECO:0000256" key="3">
    <source>
        <dbReference type="ARBA" id="ARBA00023242"/>
    </source>
</evidence>
<dbReference type="SMART" id="SM01114">
    <property type="entry name" value="CXC"/>
    <property type="match status" value="2"/>
</dbReference>
<feature type="compositionally biased region" description="Basic and acidic residues" evidence="4">
    <location>
        <begin position="531"/>
        <end position="540"/>
    </location>
</feature>
<evidence type="ECO:0000256" key="1">
    <source>
        <dbReference type="ARBA" id="ARBA00004123"/>
    </source>
</evidence>
<gene>
    <name evidence="6" type="ORF">SEMRO_1691_G291430.1</name>
</gene>
<feature type="compositionally biased region" description="Polar residues" evidence="4">
    <location>
        <begin position="18"/>
        <end position="29"/>
    </location>
</feature>
<dbReference type="Proteomes" id="UP001153069">
    <property type="component" value="Unassembled WGS sequence"/>
</dbReference>
<dbReference type="GO" id="GO:0005634">
    <property type="term" value="C:nucleus"/>
    <property type="evidence" value="ECO:0007669"/>
    <property type="project" value="UniProtKB-SubCell"/>
</dbReference>
<feature type="region of interest" description="Disordered" evidence="4">
    <location>
        <begin position="147"/>
        <end position="170"/>
    </location>
</feature>
<feature type="compositionally biased region" description="Basic residues" evidence="4">
    <location>
        <begin position="664"/>
        <end position="687"/>
    </location>
</feature>
<evidence type="ECO:0000256" key="4">
    <source>
        <dbReference type="SAM" id="MobiDB-lite"/>
    </source>
</evidence>
<dbReference type="InterPro" id="IPR033467">
    <property type="entry name" value="Tesmin/TSO1-like_CXC"/>
</dbReference>
<name>A0A9N8ESC4_9STRA</name>
<feature type="compositionally biased region" description="Pro residues" evidence="4">
    <location>
        <begin position="62"/>
        <end position="73"/>
    </location>
</feature>
<accession>A0A9N8ESC4</accession>
<dbReference type="GO" id="GO:0006355">
    <property type="term" value="P:regulation of DNA-templated transcription"/>
    <property type="evidence" value="ECO:0007669"/>
    <property type="project" value="TreeGrafter"/>
</dbReference>
<evidence type="ECO:0000313" key="6">
    <source>
        <dbReference type="EMBL" id="CAB9525540.1"/>
    </source>
</evidence>
<feature type="compositionally biased region" description="Polar residues" evidence="4">
    <location>
        <begin position="101"/>
        <end position="112"/>
    </location>
</feature>
<protein>
    <submittedName>
        <fullName evidence="6">Tesmin/TSO1-like CXC</fullName>
    </submittedName>
</protein>
<feature type="compositionally biased region" description="Pro residues" evidence="4">
    <location>
        <begin position="704"/>
        <end position="715"/>
    </location>
</feature>
<comment type="caution">
    <text evidence="6">The sequence shown here is derived from an EMBL/GenBank/DDBJ whole genome shotgun (WGS) entry which is preliminary data.</text>
</comment>
<dbReference type="AlphaFoldDB" id="A0A9N8ESC4"/>
<evidence type="ECO:0000313" key="7">
    <source>
        <dbReference type="Proteomes" id="UP001153069"/>
    </source>
</evidence>